<name>A0A2P4Y7C4_9STRA</name>
<gene>
    <name evidence="2" type="ORF">PHPALM_9419</name>
</gene>
<reference evidence="2 3" key="1">
    <citation type="journal article" date="2017" name="Genome Biol. Evol.">
        <title>Phytophthora megakarya and P. palmivora, closely related causal agents of cacao black pod rot, underwent increases in genome sizes and gene numbers by different mechanisms.</title>
        <authorList>
            <person name="Ali S.S."/>
            <person name="Shao J."/>
            <person name="Lary D.J."/>
            <person name="Kronmiller B."/>
            <person name="Shen D."/>
            <person name="Strem M.D."/>
            <person name="Amoako-Attah I."/>
            <person name="Akrofi A.Y."/>
            <person name="Begoude B.A."/>
            <person name="Ten Hoopen G.M."/>
            <person name="Coulibaly K."/>
            <person name="Kebe B.I."/>
            <person name="Melnick R.L."/>
            <person name="Guiltinan M.J."/>
            <person name="Tyler B.M."/>
            <person name="Meinhardt L.W."/>
            <person name="Bailey B.A."/>
        </authorList>
    </citation>
    <scope>NUCLEOTIDE SEQUENCE [LARGE SCALE GENOMIC DNA]</scope>
    <source>
        <strain evidence="3">sbr112.9</strain>
    </source>
</reference>
<evidence type="ECO:0000313" key="3">
    <source>
        <dbReference type="Proteomes" id="UP000237271"/>
    </source>
</evidence>
<protein>
    <recommendedName>
        <fullName evidence="1">Jacalin-type lectin domain-containing protein</fullName>
    </recommendedName>
</protein>
<dbReference type="Proteomes" id="UP000237271">
    <property type="component" value="Unassembled WGS sequence"/>
</dbReference>
<feature type="domain" description="Jacalin-type lectin" evidence="1">
    <location>
        <begin position="93"/>
        <end position="251"/>
    </location>
</feature>
<evidence type="ECO:0000313" key="2">
    <source>
        <dbReference type="EMBL" id="POM73711.1"/>
    </source>
</evidence>
<comment type="caution">
    <text evidence="2">The sequence shown here is derived from an EMBL/GenBank/DDBJ whole genome shotgun (WGS) entry which is preliminary data.</text>
</comment>
<dbReference type="Pfam" id="PF01419">
    <property type="entry name" value="Jacalin"/>
    <property type="match status" value="1"/>
</dbReference>
<dbReference type="Gene3D" id="3.60.10.10">
    <property type="entry name" value="Endonuclease/exonuclease/phosphatase"/>
    <property type="match status" value="1"/>
</dbReference>
<keyword evidence="3" id="KW-1185">Reference proteome</keyword>
<dbReference type="InterPro" id="IPR036691">
    <property type="entry name" value="Endo/exonu/phosph_ase_sf"/>
</dbReference>
<dbReference type="SUPFAM" id="SSF56219">
    <property type="entry name" value="DNase I-like"/>
    <property type="match status" value="1"/>
</dbReference>
<dbReference type="Gene3D" id="2.100.10.30">
    <property type="entry name" value="Jacalin-like lectin domain"/>
    <property type="match status" value="1"/>
</dbReference>
<dbReference type="InterPro" id="IPR001229">
    <property type="entry name" value="Jacalin-like_lectin_dom"/>
</dbReference>
<dbReference type="GO" id="GO:0016791">
    <property type="term" value="F:phosphatase activity"/>
    <property type="evidence" value="ECO:0007669"/>
    <property type="project" value="InterPro"/>
</dbReference>
<dbReference type="PROSITE" id="PS51752">
    <property type="entry name" value="JACALIN_LECTIN"/>
    <property type="match status" value="1"/>
</dbReference>
<sequence length="255" mass="28541">MTPKGFTFIEVELAEGVSIDIYNVHTDAGGKDADLKARAANLAQLGDYISDYSAGNAVIVMGDTNTRYTREHDTIREFIEAARLTDGWVQSIRNGVPPEKGAEALKCDTATMTNECEVVDKIMFRGNNYITLTLDKWNNENAVFLAKALADPTEQDFQIEKLYPLDKRDTYKTLRLGTDEYITSMEVHWGKHKRRTRIFYLNFTTSEGNYVAGGSMTDDKSTTTAPMGYQLGGFFGRDGKEIDALGVIWTKIENV</sequence>
<dbReference type="OrthoDB" id="40902at2759"/>
<accession>A0A2P4Y7C4</accession>
<dbReference type="SUPFAM" id="SSF51101">
    <property type="entry name" value="Mannose-binding lectins"/>
    <property type="match status" value="1"/>
</dbReference>
<organism evidence="2 3">
    <name type="scientific">Phytophthora palmivora</name>
    <dbReference type="NCBI Taxonomy" id="4796"/>
    <lineage>
        <taxon>Eukaryota</taxon>
        <taxon>Sar</taxon>
        <taxon>Stramenopiles</taxon>
        <taxon>Oomycota</taxon>
        <taxon>Peronosporomycetes</taxon>
        <taxon>Peronosporales</taxon>
        <taxon>Peronosporaceae</taxon>
        <taxon>Phytophthora</taxon>
    </lineage>
</organism>
<dbReference type="AlphaFoldDB" id="A0A2P4Y7C4"/>
<dbReference type="InterPro" id="IPR000300">
    <property type="entry name" value="IPPc"/>
</dbReference>
<dbReference type="Pfam" id="PF22669">
    <property type="entry name" value="Exo_endo_phos2"/>
    <property type="match status" value="1"/>
</dbReference>
<dbReference type="EMBL" id="NCKW01005033">
    <property type="protein sequence ID" value="POM73711.1"/>
    <property type="molecule type" value="Genomic_DNA"/>
</dbReference>
<evidence type="ECO:0000259" key="1">
    <source>
        <dbReference type="PROSITE" id="PS51752"/>
    </source>
</evidence>
<dbReference type="InterPro" id="IPR036404">
    <property type="entry name" value="Jacalin-like_lectin_dom_sf"/>
</dbReference>
<dbReference type="GO" id="GO:0046856">
    <property type="term" value="P:phosphatidylinositol dephosphorylation"/>
    <property type="evidence" value="ECO:0007669"/>
    <property type="project" value="InterPro"/>
</dbReference>
<proteinExistence type="predicted"/>